<organism evidence="1 2">
    <name type="scientific">Vandammella animalimorsus</name>
    <dbReference type="NCBI Taxonomy" id="2029117"/>
    <lineage>
        <taxon>Bacteria</taxon>
        <taxon>Pseudomonadati</taxon>
        <taxon>Pseudomonadota</taxon>
        <taxon>Betaproteobacteria</taxon>
        <taxon>Burkholderiales</taxon>
        <taxon>Comamonadaceae</taxon>
        <taxon>Vandammella</taxon>
    </lineage>
</organism>
<dbReference type="Proteomes" id="UP000217780">
    <property type="component" value="Unassembled WGS sequence"/>
</dbReference>
<proteinExistence type="predicted"/>
<evidence type="ECO:0000313" key="2">
    <source>
        <dbReference type="Proteomes" id="UP000217780"/>
    </source>
</evidence>
<dbReference type="AlphaFoldDB" id="A0A2A2T661"/>
<dbReference type="Gene3D" id="3.10.450.530">
    <property type="entry name" value="Ribonuclease toxin, BrnT, of type II toxin-antitoxin system"/>
    <property type="match status" value="1"/>
</dbReference>
<dbReference type="GeneID" id="93875601"/>
<reference evidence="1 2" key="1">
    <citation type="submission" date="2017-08" db="EMBL/GenBank/DDBJ databases">
        <title>WGS of Clinical strains of the CDC Group NO-1 linked to zoonotic infections in humans.</title>
        <authorList>
            <person name="Bernier A.-M."/>
            <person name="Bernard K."/>
        </authorList>
    </citation>
    <scope>NUCLEOTIDE SEQUENCE [LARGE SCALE GENOMIC DNA]</scope>
    <source>
        <strain evidence="1 2">NML91-0035</strain>
    </source>
</reference>
<evidence type="ECO:0008006" key="3">
    <source>
        <dbReference type="Google" id="ProtNLM"/>
    </source>
</evidence>
<dbReference type="EMBL" id="NTBI01000004">
    <property type="protein sequence ID" value="PAX17140.1"/>
    <property type="molecule type" value="Genomic_DNA"/>
</dbReference>
<sequence>MEFEWDADKAAINFKKHGIYFEDAKFVFGDPGRIETYDGSRGLFAPLKEIALEPAGAEHKAATAARLDALRGLPTPWAAPAGSNPLGRHEKPLRSALPVLGVSTYALQRAP</sequence>
<comment type="caution">
    <text evidence="1">The sequence shown here is derived from an EMBL/GenBank/DDBJ whole genome shotgun (WGS) entry which is preliminary data.</text>
</comment>
<accession>A0A2A2T661</accession>
<gene>
    <name evidence="1" type="ORF">CLI92_06235</name>
</gene>
<name>A0A2A2T661_9BURK</name>
<dbReference type="InterPro" id="IPR038573">
    <property type="entry name" value="BrnT_sf"/>
</dbReference>
<evidence type="ECO:0000313" key="1">
    <source>
        <dbReference type="EMBL" id="PAX17140.1"/>
    </source>
</evidence>
<dbReference type="RefSeq" id="WP_095542386.1">
    <property type="nucleotide sequence ID" value="NZ_CP156659.1"/>
</dbReference>
<protein>
    <recommendedName>
        <fullName evidence="3">BrnT family toxin</fullName>
    </recommendedName>
</protein>